<comment type="caution">
    <text evidence="10">The sequence shown here is derived from an EMBL/GenBank/DDBJ whole genome shotgun (WGS) entry which is preliminary data.</text>
</comment>
<keyword evidence="11" id="KW-1185">Reference proteome</keyword>
<evidence type="ECO:0000256" key="2">
    <source>
        <dbReference type="ARBA" id="ARBA00022448"/>
    </source>
</evidence>
<evidence type="ECO:0000256" key="1">
    <source>
        <dbReference type="ARBA" id="ARBA00004651"/>
    </source>
</evidence>
<dbReference type="AlphaFoldDB" id="A0A4R5C843"/>
<keyword evidence="4 8" id="KW-0812">Transmembrane</keyword>
<protein>
    <submittedName>
        <fullName evidence="10">MFS transporter</fullName>
    </submittedName>
</protein>
<dbReference type="PROSITE" id="PS50850">
    <property type="entry name" value="MFS"/>
    <property type="match status" value="1"/>
</dbReference>
<dbReference type="Pfam" id="PF07690">
    <property type="entry name" value="MFS_1"/>
    <property type="match status" value="1"/>
</dbReference>
<evidence type="ECO:0000256" key="7">
    <source>
        <dbReference type="SAM" id="MobiDB-lite"/>
    </source>
</evidence>
<feature type="region of interest" description="Disordered" evidence="7">
    <location>
        <begin position="198"/>
        <end position="220"/>
    </location>
</feature>
<keyword evidence="6 8" id="KW-0472">Membrane</keyword>
<evidence type="ECO:0000256" key="8">
    <source>
        <dbReference type="SAM" id="Phobius"/>
    </source>
</evidence>
<evidence type="ECO:0000256" key="5">
    <source>
        <dbReference type="ARBA" id="ARBA00022989"/>
    </source>
</evidence>
<feature type="transmembrane region" description="Helical" evidence="8">
    <location>
        <begin position="48"/>
        <end position="72"/>
    </location>
</feature>
<dbReference type="InterPro" id="IPR020846">
    <property type="entry name" value="MFS_dom"/>
</dbReference>
<evidence type="ECO:0000256" key="3">
    <source>
        <dbReference type="ARBA" id="ARBA00022475"/>
    </source>
</evidence>
<dbReference type="GO" id="GO:0022857">
    <property type="term" value="F:transmembrane transporter activity"/>
    <property type="evidence" value="ECO:0007669"/>
    <property type="project" value="InterPro"/>
</dbReference>
<dbReference type="PANTHER" id="PTHR23517:SF2">
    <property type="entry name" value="MULTIDRUG RESISTANCE PROTEIN MDTH"/>
    <property type="match status" value="1"/>
</dbReference>
<dbReference type="OrthoDB" id="4042314at2"/>
<sequence length="444" mass="46113">MTPTGHPSIRETLRRISWSTWLVLAGMLVNRLGSFLQVYLVLYLTAKGFSATAAGIALGAYGAGSVAGVLLGGAASDRFGHAWTIVGSMALAGVLTLGLVHLGSLPAIVLVTAVIGMAAQAYRPASSALLVRRTPEEQHVMVFAVYRMAFNLGTVGGPLLGALLITFSYELMFYADAVTSVGFALLALVLVRSGDRAEDGADDGEDDGAGAGDSDGAGPRRSYRAVLADRRFMLFMLALFLNAVVYIQSTAALPLQVAADGHAPAFYAALLSLNAFLVICLELPFTKYVQRLPAGIAVATGIGLVGVGMNLYAAGAWAAVFVAATVVWTVGEMVGTPTASAHPGRVAPPRLRGRYIAAGVFSMQIGYAVGPVIGVAVWQAWAPGAWWLCGLLTVVAVAATLPGMAGNRTNARTTDQDASGTRPDHQEGSGPWPTQQESSSSSTK</sequence>
<feature type="transmembrane region" description="Helical" evidence="8">
    <location>
        <begin position="265"/>
        <end position="285"/>
    </location>
</feature>
<name>A0A4R5C843_9ACTN</name>
<organism evidence="10 11">
    <name type="scientific">Actinomadura rubrisoli</name>
    <dbReference type="NCBI Taxonomy" id="2530368"/>
    <lineage>
        <taxon>Bacteria</taxon>
        <taxon>Bacillati</taxon>
        <taxon>Actinomycetota</taxon>
        <taxon>Actinomycetes</taxon>
        <taxon>Streptosporangiales</taxon>
        <taxon>Thermomonosporaceae</taxon>
        <taxon>Actinomadura</taxon>
    </lineage>
</organism>
<keyword evidence="2" id="KW-0813">Transport</keyword>
<feature type="transmembrane region" description="Helical" evidence="8">
    <location>
        <begin position="105"/>
        <end position="122"/>
    </location>
</feature>
<feature type="transmembrane region" description="Helical" evidence="8">
    <location>
        <begin position="384"/>
        <end position="405"/>
    </location>
</feature>
<gene>
    <name evidence="10" type="ORF">E1298_05420</name>
</gene>
<evidence type="ECO:0000313" key="11">
    <source>
        <dbReference type="Proteomes" id="UP000294513"/>
    </source>
</evidence>
<comment type="subcellular location">
    <subcellularLocation>
        <location evidence="1">Cell membrane</location>
        <topology evidence="1">Multi-pass membrane protein</topology>
    </subcellularLocation>
</comment>
<feature type="region of interest" description="Disordered" evidence="7">
    <location>
        <begin position="406"/>
        <end position="444"/>
    </location>
</feature>
<feature type="compositionally biased region" description="Polar residues" evidence="7">
    <location>
        <begin position="432"/>
        <end position="444"/>
    </location>
</feature>
<feature type="transmembrane region" description="Helical" evidence="8">
    <location>
        <begin position="355"/>
        <end position="378"/>
    </location>
</feature>
<dbReference type="RefSeq" id="WP_131889638.1">
    <property type="nucleotide sequence ID" value="NZ_SMKU01000013.1"/>
</dbReference>
<reference evidence="10 11" key="1">
    <citation type="submission" date="2019-03" db="EMBL/GenBank/DDBJ databases">
        <title>Draft genome sequences of novel Actinobacteria.</title>
        <authorList>
            <person name="Sahin N."/>
            <person name="Ay H."/>
            <person name="Saygin H."/>
        </authorList>
    </citation>
    <scope>NUCLEOTIDE SEQUENCE [LARGE SCALE GENOMIC DNA]</scope>
    <source>
        <strain evidence="10 11">H3C3</strain>
    </source>
</reference>
<feature type="transmembrane region" description="Helical" evidence="8">
    <location>
        <begin position="143"/>
        <end position="165"/>
    </location>
</feature>
<feature type="transmembrane region" description="Helical" evidence="8">
    <location>
        <begin position="292"/>
        <end position="309"/>
    </location>
</feature>
<feature type="transmembrane region" description="Helical" evidence="8">
    <location>
        <begin position="21"/>
        <end position="42"/>
    </location>
</feature>
<evidence type="ECO:0000313" key="10">
    <source>
        <dbReference type="EMBL" id="TDD95305.1"/>
    </source>
</evidence>
<evidence type="ECO:0000256" key="4">
    <source>
        <dbReference type="ARBA" id="ARBA00022692"/>
    </source>
</evidence>
<feature type="domain" description="Major facilitator superfamily (MFS) profile" evidence="9">
    <location>
        <begin position="19"/>
        <end position="408"/>
    </location>
</feature>
<dbReference type="Gene3D" id="1.20.1250.20">
    <property type="entry name" value="MFS general substrate transporter like domains"/>
    <property type="match status" value="1"/>
</dbReference>
<feature type="transmembrane region" description="Helical" evidence="8">
    <location>
        <begin position="232"/>
        <end position="253"/>
    </location>
</feature>
<evidence type="ECO:0000256" key="6">
    <source>
        <dbReference type="ARBA" id="ARBA00023136"/>
    </source>
</evidence>
<feature type="transmembrane region" description="Helical" evidence="8">
    <location>
        <begin position="315"/>
        <end position="334"/>
    </location>
</feature>
<proteinExistence type="predicted"/>
<dbReference type="PANTHER" id="PTHR23517">
    <property type="entry name" value="RESISTANCE PROTEIN MDTM, PUTATIVE-RELATED-RELATED"/>
    <property type="match status" value="1"/>
</dbReference>
<dbReference type="InterPro" id="IPR050171">
    <property type="entry name" value="MFS_Transporters"/>
</dbReference>
<evidence type="ECO:0000259" key="9">
    <source>
        <dbReference type="PROSITE" id="PS50850"/>
    </source>
</evidence>
<dbReference type="EMBL" id="SMKU01000013">
    <property type="protein sequence ID" value="TDD95305.1"/>
    <property type="molecule type" value="Genomic_DNA"/>
</dbReference>
<dbReference type="Proteomes" id="UP000294513">
    <property type="component" value="Unassembled WGS sequence"/>
</dbReference>
<keyword evidence="5 8" id="KW-1133">Transmembrane helix</keyword>
<dbReference type="InterPro" id="IPR011701">
    <property type="entry name" value="MFS"/>
</dbReference>
<dbReference type="SUPFAM" id="SSF103473">
    <property type="entry name" value="MFS general substrate transporter"/>
    <property type="match status" value="1"/>
</dbReference>
<accession>A0A4R5C843</accession>
<dbReference type="InterPro" id="IPR036259">
    <property type="entry name" value="MFS_trans_sf"/>
</dbReference>
<keyword evidence="3" id="KW-1003">Cell membrane</keyword>
<feature type="compositionally biased region" description="Polar residues" evidence="7">
    <location>
        <begin position="407"/>
        <end position="419"/>
    </location>
</feature>
<feature type="transmembrane region" description="Helical" evidence="8">
    <location>
        <begin position="79"/>
        <end position="99"/>
    </location>
</feature>
<dbReference type="GO" id="GO:0005886">
    <property type="term" value="C:plasma membrane"/>
    <property type="evidence" value="ECO:0007669"/>
    <property type="project" value="UniProtKB-SubCell"/>
</dbReference>
<feature type="transmembrane region" description="Helical" evidence="8">
    <location>
        <begin position="171"/>
        <end position="191"/>
    </location>
</feature>